<feature type="compositionally biased region" description="Basic and acidic residues" evidence="1">
    <location>
        <begin position="1"/>
        <end position="17"/>
    </location>
</feature>
<feature type="region of interest" description="Disordered" evidence="1">
    <location>
        <begin position="120"/>
        <end position="162"/>
    </location>
</feature>
<feature type="compositionally biased region" description="Basic and acidic residues" evidence="1">
    <location>
        <begin position="39"/>
        <end position="50"/>
    </location>
</feature>
<gene>
    <name evidence="2" type="ORF">Cvel_22520</name>
</gene>
<feature type="compositionally biased region" description="Basic and acidic residues" evidence="1">
    <location>
        <begin position="57"/>
        <end position="77"/>
    </location>
</feature>
<protein>
    <submittedName>
        <fullName evidence="2">Uncharacterized protein</fullName>
    </submittedName>
</protein>
<dbReference type="AlphaFoldDB" id="A0A0G4GM77"/>
<organism evidence="2">
    <name type="scientific">Chromera velia CCMP2878</name>
    <dbReference type="NCBI Taxonomy" id="1169474"/>
    <lineage>
        <taxon>Eukaryota</taxon>
        <taxon>Sar</taxon>
        <taxon>Alveolata</taxon>
        <taxon>Colpodellida</taxon>
        <taxon>Chromeraceae</taxon>
        <taxon>Chromera</taxon>
    </lineage>
</organism>
<proteinExistence type="predicted"/>
<feature type="compositionally biased region" description="Acidic residues" evidence="1">
    <location>
        <begin position="18"/>
        <end position="29"/>
    </location>
</feature>
<evidence type="ECO:0000313" key="2">
    <source>
        <dbReference type="EMBL" id="CEM31288.1"/>
    </source>
</evidence>
<feature type="compositionally biased region" description="Low complexity" evidence="1">
    <location>
        <begin position="126"/>
        <end position="145"/>
    </location>
</feature>
<reference evidence="2" key="1">
    <citation type="submission" date="2014-11" db="EMBL/GenBank/DDBJ databases">
        <authorList>
            <person name="Otto D Thomas"/>
            <person name="Naeem Raeece"/>
        </authorList>
    </citation>
    <scope>NUCLEOTIDE SEQUENCE</scope>
</reference>
<sequence>MRFYVPEKKWGGEKEGGEIEDEEEDEDEFTGSSDEPFESEDKQSEQSRASDEEDEDKGDKNKEEEDEEERKSKKEDMQTLLEESDAAETLEEGWDAFYKDGVVYFAQKVRKPFDAVAFFSDKDPSPSHSNSSDVSGSSDASSRHSAAQRVGSACRKKRSSKQSKKVDLTACPKFAGKKEIVDFVSQWGEFSNVQLQRKHFQSTKEWRSNIIVALNKAGSDARAFRRDVRRWRRKRVNPENIVEKMKQEYSSTLLAIQLAVQERVQVFPWLLDHRDRNGRIVIPSGVVLSFAKID</sequence>
<dbReference type="EMBL" id="CDMZ01001349">
    <property type="protein sequence ID" value="CEM31288.1"/>
    <property type="molecule type" value="Genomic_DNA"/>
</dbReference>
<dbReference type="PhylomeDB" id="A0A0G4GM77"/>
<dbReference type="VEuPathDB" id="CryptoDB:Cvel_22520"/>
<name>A0A0G4GM77_9ALVE</name>
<accession>A0A0G4GM77</accession>
<feature type="region of interest" description="Disordered" evidence="1">
    <location>
        <begin position="1"/>
        <end position="87"/>
    </location>
</feature>
<evidence type="ECO:0000256" key="1">
    <source>
        <dbReference type="SAM" id="MobiDB-lite"/>
    </source>
</evidence>